<keyword evidence="2" id="KW-1185">Reference proteome</keyword>
<sequence>MTEQTTQPPTFRIVLSQLRILRQAGHNMLVLLDDTGCLHREIEGLATSRSGKIKPIGYLPSDRLRFYAFDKPYLYRPQQAHACLIEGQRDDLENRIDAACAAGKIIDLHNLPYPFMGFGKNSNSVASTLIRVMGLAAPEHLPGGACVMPGQGEMVLDDATIAHIQAEYHITPPESCS</sequence>
<dbReference type="OrthoDB" id="8591457at2"/>
<protein>
    <submittedName>
        <fullName evidence="1">Uncharacterized protein</fullName>
    </submittedName>
</protein>
<organism evidence="1 2">
    <name type="scientific">Paludibacterium purpuratum</name>
    <dbReference type="NCBI Taxonomy" id="1144873"/>
    <lineage>
        <taxon>Bacteria</taxon>
        <taxon>Pseudomonadati</taxon>
        <taxon>Pseudomonadota</taxon>
        <taxon>Betaproteobacteria</taxon>
        <taxon>Neisseriales</taxon>
        <taxon>Chromobacteriaceae</taxon>
        <taxon>Paludibacterium</taxon>
    </lineage>
</organism>
<accession>A0A4R7B5F1</accession>
<evidence type="ECO:0000313" key="1">
    <source>
        <dbReference type="EMBL" id="TDR79838.1"/>
    </source>
</evidence>
<proteinExistence type="predicted"/>
<gene>
    <name evidence="1" type="ORF">DFP86_107205</name>
</gene>
<reference evidence="1 2" key="1">
    <citation type="submission" date="2019-03" db="EMBL/GenBank/DDBJ databases">
        <title>Genomic Encyclopedia of Type Strains, Phase III (KMG-III): the genomes of soil and plant-associated and newly described type strains.</title>
        <authorList>
            <person name="Whitman W."/>
        </authorList>
    </citation>
    <scope>NUCLEOTIDE SEQUENCE [LARGE SCALE GENOMIC DNA]</scope>
    <source>
        <strain evidence="1 2">CECT 8976</strain>
    </source>
</reference>
<dbReference type="AlphaFoldDB" id="A0A4R7B5F1"/>
<comment type="caution">
    <text evidence="1">The sequence shown here is derived from an EMBL/GenBank/DDBJ whole genome shotgun (WGS) entry which is preliminary data.</text>
</comment>
<dbReference type="RefSeq" id="WP_133680915.1">
    <property type="nucleotide sequence ID" value="NZ_SNZP01000007.1"/>
</dbReference>
<evidence type="ECO:0000313" key="2">
    <source>
        <dbReference type="Proteomes" id="UP000295611"/>
    </source>
</evidence>
<name>A0A4R7B5F1_9NEIS</name>
<dbReference type="EMBL" id="SNZP01000007">
    <property type="protein sequence ID" value="TDR79838.1"/>
    <property type="molecule type" value="Genomic_DNA"/>
</dbReference>
<dbReference type="Proteomes" id="UP000295611">
    <property type="component" value="Unassembled WGS sequence"/>
</dbReference>